<feature type="region of interest" description="Disordered" evidence="1">
    <location>
        <begin position="212"/>
        <end position="236"/>
    </location>
</feature>
<gene>
    <name evidence="2" type="ORF">A3K06_01185</name>
</gene>
<feature type="compositionally biased region" description="Basic and acidic residues" evidence="1">
    <location>
        <begin position="226"/>
        <end position="236"/>
    </location>
</feature>
<feature type="region of interest" description="Disordered" evidence="1">
    <location>
        <begin position="173"/>
        <end position="196"/>
    </location>
</feature>
<name>A0A1F5NAC1_9BACT</name>
<proteinExistence type="predicted"/>
<sequence>MHIEEFLRGWFGGAGTDVTAELIKEVSHLLANSVAPRLSAETKTKIRKNPQLAEKLLRASRVLLPNHSSNSRFMKEFVSDFATALVHAVTNGPAATGEASSPEIGKIAAAVVPAVTVLQIAADMDAQKREEFLRWYQKVLNQKRFHQLVAGQSEERIKVWCALSPAELDLLMRSAPRPTRPKKSAPQPSLKARVALSDEQIGQSGLASLVRRGRQHMERATGLGSPDKEIKKGGRQ</sequence>
<organism evidence="2 3">
    <name type="scientific">Candidatus Doudnabacteria bacterium RIFCSPHIGHO2_01_52_17</name>
    <dbReference type="NCBI Taxonomy" id="1817820"/>
    <lineage>
        <taxon>Bacteria</taxon>
        <taxon>Candidatus Doudnaibacteriota</taxon>
    </lineage>
</organism>
<evidence type="ECO:0000256" key="1">
    <source>
        <dbReference type="SAM" id="MobiDB-lite"/>
    </source>
</evidence>
<evidence type="ECO:0000313" key="3">
    <source>
        <dbReference type="Proteomes" id="UP000176547"/>
    </source>
</evidence>
<reference evidence="2 3" key="1">
    <citation type="journal article" date="2016" name="Nat. Commun.">
        <title>Thousands of microbial genomes shed light on interconnected biogeochemical processes in an aquifer system.</title>
        <authorList>
            <person name="Anantharaman K."/>
            <person name="Brown C.T."/>
            <person name="Hug L.A."/>
            <person name="Sharon I."/>
            <person name="Castelle C.J."/>
            <person name="Probst A.J."/>
            <person name="Thomas B.C."/>
            <person name="Singh A."/>
            <person name="Wilkins M.J."/>
            <person name="Karaoz U."/>
            <person name="Brodie E.L."/>
            <person name="Williams K.H."/>
            <person name="Hubbard S.S."/>
            <person name="Banfield J.F."/>
        </authorList>
    </citation>
    <scope>NUCLEOTIDE SEQUENCE [LARGE SCALE GENOMIC DNA]</scope>
</reference>
<protein>
    <submittedName>
        <fullName evidence="2">Uncharacterized protein</fullName>
    </submittedName>
</protein>
<dbReference type="EMBL" id="MFEG01000066">
    <property type="protein sequence ID" value="OGE74508.1"/>
    <property type="molecule type" value="Genomic_DNA"/>
</dbReference>
<evidence type="ECO:0000313" key="2">
    <source>
        <dbReference type="EMBL" id="OGE74508.1"/>
    </source>
</evidence>
<accession>A0A1F5NAC1</accession>
<dbReference type="Proteomes" id="UP000176547">
    <property type="component" value="Unassembled WGS sequence"/>
</dbReference>
<dbReference type="AlphaFoldDB" id="A0A1F5NAC1"/>
<comment type="caution">
    <text evidence="2">The sequence shown here is derived from an EMBL/GenBank/DDBJ whole genome shotgun (WGS) entry which is preliminary data.</text>
</comment>